<feature type="transmembrane region" description="Helical" evidence="3">
    <location>
        <begin position="496"/>
        <end position="519"/>
    </location>
</feature>
<evidence type="ECO:0000313" key="5">
    <source>
        <dbReference type="Proteomes" id="UP000177130"/>
    </source>
</evidence>
<dbReference type="InterPro" id="IPR011990">
    <property type="entry name" value="TPR-like_helical_dom_sf"/>
</dbReference>
<feature type="transmembrane region" description="Helical" evidence="3">
    <location>
        <begin position="200"/>
        <end position="217"/>
    </location>
</feature>
<dbReference type="Pfam" id="PF14559">
    <property type="entry name" value="TPR_19"/>
    <property type="match status" value="1"/>
</dbReference>
<accession>A0A1G2MJ49</accession>
<dbReference type="SUPFAM" id="SSF48452">
    <property type="entry name" value="TPR-like"/>
    <property type="match status" value="1"/>
</dbReference>
<feature type="repeat" description="TPR" evidence="1">
    <location>
        <begin position="756"/>
        <end position="789"/>
    </location>
</feature>
<feature type="transmembrane region" description="Helical" evidence="3">
    <location>
        <begin position="157"/>
        <end position="180"/>
    </location>
</feature>
<keyword evidence="3" id="KW-0812">Transmembrane</keyword>
<feature type="transmembrane region" description="Helical" evidence="3">
    <location>
        <begin position="131"/>
        <end position="150"/>
    </location>
</feature>
<feature type="transmembrane region" description="Helical" evidence="3">
    <location>
        <begin position="250"/>
        <end position="266"/>
    </location>
</feature>
<dbReference type="PANTHER" id="PTHR12558:SF13">
    <property type="entry name" value="CELL DIVISION CYCLE PROTEIN 27 HOMOLOG"/>
    <property type="match status" value="1"/>
</dbReference>
<protein>
    <submittedName>
        <fullName evidence="4">Uncharacterized protein</fullName>
    </submittedName>
</protein>
<reference evidence="4 5" key="1">
    <citation type="journal article" date="2016" name="Nat. Commun.">
        <title>Thousands of microbial genomes shed light on interconnected biogeochemical processes in an aquifer system.</title>
        <authorList>
            <person name="Anantharaman K."/>
            <person name="Brown C.T."/>
            <person name="Hug L.A."/>
            <person name="Sharon I."/>
            <person name="Castelle C.J."/>
            <person name="Probst A.J."/>
            <person name="Thomas B.C."/>
            <person name="Singh A."/>
            <person name="Wilkins M.J."/>
            <person name="Karaoz U."/>
            <person name="Brodie E.L."/>
            <person name="Williams K.H."/>
            <person name="Hubbard S.S."/>
            <person name="Banfield J.F."/>
        </authorList>
    </citation>
    <scope>NUCLEOTIDE SEQUENCE [LARGE SCALE GENOMIC DNA]</scope>
</reference>
<dbReference type="STRING" id="1802306.A3C72_01555"/>
<keyword evidence="3" id="KW-1133">Transmembrane helix</keyword>
<feature type="compositionally biased region" description="Basic and acidic residues" evidence="2">
    <location>
        <begin position="813"/>
        <end position="826"/>
    </location>
</feature>
<feature type="transmembrane region" description="Helical" evidence="3">
    <location>
        <begin position="287"/>
        <end position="306"/>
    </location>
</feature>
<proteinExistence type="predicted"/>
<feature type="transmembrane region" description="Helical" evidence="3">
    <location>
        <begin position="224"/>
        <end position="244"/>
    </location>
</feature>
<sequence length="834" mass="91491">MNGAKFGVDDLGSEVSYSAPRDEENETQRRGKSFLGKLSYYVLMAALFLLPVLVIPSVSVHFAFTKQLIFASAVLVAFAFFVLQRLKDGTYELPTSLVVLSGGGVVLALLLSSLFSGSVSNSILGQGFETGSFLAVFIGFLAVLVLPLYFKTKDTIFSALVALMVSFVVVALFEISRFAFGPNFLSMGYFTDITSNPIGQWNDLGVFFGLFAVLSWITSEFFDLGNMAKVFVYAILAVSLFFVAVVSFPMIWYVLALIAVILVVYLRSTNKRASSFGMDSGAGSKRWPIVSVAVGLLALIMIIPVWQKPEGATESIRTNVGSIIGSKLATSFNINQIDVRPSWQSTMNVAKQTLKSDPILGSGPNRFASEWLKYKDPSVNSTIFWGTDFNFGIGTLPTFIVTSGLLGTIAWLFFIGCFLYVGFRSMFVPVEDKTDRYLVTMSFLGALFLWIFNLIYAPGNVVSALTFITTGLFVASLVSANLSKMKSGEYTGKPKLSFATVLVLIFTLVVAVTAEYFILQRYIAYVQFQKGVLAANGAEGANEAEAKIASAAKISENDLFYRALTELGLIKLNTLLSESTTDKTPEAIRTNFQNLLGTTLNHANRAIEIDKTNYANWLVRGRVYELIVPLKIEGAYNFAKTTYEEAIKINPHNPAIYLMLARLESTNGNNEAALSYIDQALKEKANYTDAVFMKAQIEIAEGKIKDAIKSVESAAIIQPNDPTILFQLGFLKFNDKDYTGAIQALEDATRLNPIYANAKYFLGLAYEKMNRDSDAIKQFTELKETNPDNAEIDLILSNLKAGKAPFSDAADSQPEKRTKPPVEESKTSAGEMAN</sequence>
<keyword evidence="1" id="KW-0802">TPR repeat</keyword>
<dbReference type="AlphaFoldDB" id="A0A1G2MJ49"/>
<dbReference type="Gene3D" id="1.25.40.10">
    <property type="entry name" value="Tetratricopeptide repeat domain"/>
    <property type="match status" value="2"/>
</dbReference>
<feature type="transmembrane region" description="Helical" evidence="3">
    <location>
        <begin position="435"/>
        <end position="456"/>
    </location>
</feature>
<feature type="transmembrane region" description="Helical" evidence="3">
    <location>
        <begin position="462"/>
        <end position="484"/>
    </location>
</feature>
<feature type="transmembrane region" description="Helical" evidence="3">
    <location>
        <begin position="399"/>
        <end position="423"/>
    </location>
</feature>
<gene>
    <name evidence="4" type="ORF">A3C72_01555</name>
</gene>
<dbReference type="Pfam" id="PF13432">
    <property type="entry name" value="TPR_16"/>
    <property type="match status" value="1"/>
</dbReference>
<organism evidence="4 5">
    <name type="scientific">Candidatus Taylorbacteria bacterium RIFCSPHIGHO2_02_FULL_43_32b</name>
    <dbReference type="NCBI Taxonomy" id="1802306"/>
    <lineage>
        <taxon>Bacteria</taxon>
        <taxon>Candidatus Tayloriibacteriota</taxon>
    </lineage>
</organism>
<feature type="region of interest" description="Disordered" evidence="2">
    <location>
        <begin position="805"/>
        <end position="834"/>
    </location>
</feature>
<feature type="transmembrane region" description="Helical" evidence="3">
    <location>
        <begin position="95"/>
        <end position="119"/>
    </location>
</feature>
<keyword evidence="3" id="KW-0472">Membrane</keyword>
<feature type="transmembrane region" description="Helical" evidence="3">
    <location>
        <begin position="64"/>
        <end position="83"/>
    </location>
</feature>
<evidence type="ECO:0000256" key="2">
    <source>
        <dbReference type="SAM" id="MobiDB-lite"/>
    </source>
</evidence>
<feature type="transmembrane region" description="Helical" evidence="3">
    <location>
        <begin position="38"/>
        <end position="58"/>
    </location>
</feature>
<dbReference type="PANTHER" id="PTHR12558">
    <property type="entry name" value="CELL DIVISION CYCLE 16,23,27"/>
    <property type="match status" value="1"/>
</dbReference>
<feature type="repeat" description="TPR" evidence="1">
    <location>
        <begin position="722"/>
        <end position="755"/>
    </location>
</feature>
<name>A0A1G2MJ49_9BACT</name>
<dbReference type="PROSITE" id="PS50005">
    <property type="entry name" value="TPR"/>
    <property type="match status" value="2"/>
</dbReference>
<evidence type="ECO:0000313" key="4">
    <source>
        <dbReference type="EMBL" id="OHA23903.1"/>
    </source>
</evidence>
<comment type="caution">
    <text evidence="4">The sequence shown here is derived from an EMBL/GenBank/DDBJ whole genome shotgun (WGS) entry which is preliminary data.</text>
</comment>
<dbReference type="EMBL" id="MHRK01000022">
    <property type="protein sequence ID" value="OHA23903.1"/>
    <property type="molecule type" value="Genomic_DNA"/>
</dbReference>
<dbReference type="Proteomes" id="UP000177130">
    <property type="component" value="Unassembled WGS sequence"/>
</dbReference>
<evidence type="ECO:0000256" key="3">
    <source>
        <dbReference type="SAM" id="Phobius"/>
    </source>
</evidence>
<dbReference type="InterPro" id="IPR019734">
    <property type="entry name" value="TPR_rpt"/>
</dbReference>
<dbReference type="SMART" id="SM00028">
    <property type="entry name" value="TPR"/>
    <property type="match status" value="5"/>
</dbReference>
<evidence type="ECO:0000256" key="1">
    <source>
        <dbReference type="PROSITE-ProRule" id="PRU00339"/>
    </source>
</evidence>